<evidence type="ECO:0000256" key="4">
    <source>
        <dbReference type="ARBA" id="ARBA00023136"/>
    </source>
</evidence>
<accession>A0A162ZT62</accession>
<dbReference type="PANTHER" id="PTHR23514:SF16">
    <property type="entry name" value="TRANSPORTER, PUTATIVE (AFU_ORTHOLOGUE AFUA_2G17270)-RELATED"/>
    <property type="match status" value="1"/>
</dbReference>
<feature type="transmembrane region" description="Helical" evidence="6">
    <location>
        <begin position="109"/>
        <end position="129"/>
    </location>
</feature>
<evidence type="ECO:0000313" key="8">
    <source>
        <dbReference type="EMBL" id="KZM20790.1"/>
    </source>
</evidence>
<dbReference type="FunFam" id="1.20.1250.20:FF:000286">
    <property type="entry name" value="MFS efflux transporter"/>
    <property type="match status" value="1"/>
</dbReference>
<evidence type="ECO:0000256" key="3">
    <source>
        <dbReference type="ARBA" id="ARBA00022989"/>
    </source>
</evidence>
<feature type="transmembrane region" description="Helical" evidence="6">
    <location>
        <begin position="85"/>
        <end position="102"/>
    </location>
</feature>
<dbReference type="GO" id="GO:0016020">
    <property type="term" value="C:membrane"/>
    <property type="evidence" value="ECO:0007669"/>
    <property type="project" value="UniProtKB-SubCell"/>
</dbReference>
<feature type="domain" description="Major facilitator superfamily (MFS) profile" evidence="7">
    <location>
        <begin position="261"/>
        <end position="443"/>
    </location>
</feature>
<feature type="transmembrane region" description="Helical" evidence="6">
    <location>
        <begin position="385"/>
        <end position="404"/>
    </location>
</feature>
<evidence type="ECO:0000313" key="9">
    <source>
        <dbReference type="Proteomes" id="UP000076837"/>
    </source>
</evidence>
<organism evidence="8 9">
    <name type="scientific">Didymella rabiei</name>
    <name type="common">Chickpea ascochyta blight fungus</name>
    <name type="synonym">Mycosphaerella rabiei</name>
    <dbReference type="NCBI Taxonomy" id="5454"/>
    <lineage>
        <taxon>Eukaryota</taxon>
        <taxon>Fungi</taxon>
        <taxon>Dikarya</taxon>
        <taxon>Ascomycota</taxon>
        <taxon>Pezizomycotina</taxon>
        <taxon>Dothideomycetes</taxon>
        <taxon>Pleosporomycetidae</taxon>
        <taxon>Pleosporales</taxon>
        <taxon>Pleosporineae</taxon>
        <taxon>Didymellaceae</taxon>
        <taxon>Ascochyta</taxon>
    </lineage>
</organism>
<dbReference type="GO" id="GO:0022857">
    <property type="term" value="F:transmembrane transporter activity"/>
    <property type="evidence" value="ECO:0007669"/>
    <property type="project" value="InterPro"/>
</dbReference>
<feature type="transmembrane region" description="Helical" evidence="6">
    <location>
        <begin position="328"/>
        <end position="346"/>
    </location>
</feature>
<evidence type="ECO:0000256" key="6">
    <source>
        <dbReference type="SAM" id="Phobius"/>
    </source>
</evidence>
<dbReference type="PROSITE" id="PS50850">
    <property type="entry name" value="MFS"/>
    <property type="match status" value="1"/>
</dbReference>
<protein>
    <submittedName>
        <fullName evidence="8">Transmembrane transport</fullName>
    </submittedName>
</protein>
<dbReference type="EMBL" id="JYNV01000269">
    <property type="protein sequence ID" value="KZM20790.1"/>
    <property type="molecule type" value="Genomic_DNA"/>
</dbReference>
<dbReference type="InterPro" id="IPR020846">
    <property type="entry name" value="MFS_dom"/>
</dbReference>
<dbReference type="InterPro" id="IPR051788">
    <property type="entry name" value="MFS_Transporter"/>
</dbReference>
<evidence type="ECO:0000259" key="7">
    <source>
        <dbReference type="PROSITE" id="PS50850"/>
    </source>
</evidence>
<comment type="subcellular location">
    <subcellularLocation>
        <location evidence="1">Membrane</location>
        <topology evidence="1">Multi-pass membrane protein</topology>
    </subcellularLocation>
</comment>
<feature type="transmembrane region" description="Helical" evidence="6">
    <location>
        <begin position="207"/>
        <end position="226"/>
    </location>
</feature>
<keyword evidence="4 6" id="KW-0472">Membrane</keyword>
<dbReference type="InterPro" id="IPR011701">
    <property type="entry name" value="MFS"/>
</dbReference>
<evidence type="ECO:0000256" key="1">
    <source>
        <dbReference type="ARBA" id="ARBA00004141"/>
    </source>
</evidence>
<keyword evidence="2 6" id="KW-0812">Transmembrane</keyword>
<feature type="transmembrane region" description="Helical" evidence="6">
    <location>
        <begin position="135"/>
        <end position="153"/>
    </location>
</feature>
<dbReference type="InterPro" id="IPR036259">
    <property type="entry name" value="MFS_trans_sf"/>
</dbReference>
<evidence type="ECO:0000256" key="2">
    <source>
        <dbReference type="ARBA" id="ARBA00022692"/>
    </source>
</evidence>
<sequence length="443" mass="47859">MVPIDSTTHDLTSNHELRNCFQNTNRTRRPDDASTQSTSTSVSKTPILKMFACGYSFFISGVNDGTLGPLIPYILNSFKISTGQVAYIYACTFVGWITALPINPVLVNYLPLGLILALGAALQLLGQFMRPWGPLPLYSVSFFFCGLGMAVQDSHANTFVSSAKVAHIWLGFIHASYAAGLAVGPIISTALASKEENIGGVASWKATYYALIGLNALNVAGTFFAFQDSLRHKQAGQDVVEIPERKAVAMHELKRSIKCWSLWAISMAFFLQLGAMMTASGWVVEFLTKVRGGDLKKMGYVPTGCNAGILLGRIVLAEPIHRLGEQSTILASFVLTLAFQLVFWLVPDIIGSAVALALMGFFSGPFFPVGIAVSSKLFPREIRSTALGFIFVLAQAGAALFPSITGLVAQKAGVQVLQPIVTALLVLGGLFWWRVPNVREIEL</sequence>
<feature type="transmembrane region" description="Helical" evidence="6">
    <location>
        <begin position="299"/>
        <end position="316"/>
    </location>
</feature>
<name>A0A162ZT62_DIDRA</name>
<dbReference type="Gene3D" id="1.20.1250.20">
    <property type="entry name" value="MFS general substrate transporter like domains"/>
    <property type="match status" value="1"/>
</dbReference>
<comment type="caution">
    <text evidence="8">The sequence shown here is derived from an EMBL/GenBank/DDBJ whole genome shotgun (WGS) entry which is preliminary data.</text>
</comment>
<dbReference type="SUPFAM" id="SSF103473">
    <property type="entry name" value="MFS general substrate transporter"/>
    <property type="match status" value="1"/>
</dbReference>
<proteinExistence type="predicted"/>
<dbReference type="PANTHER" id="PTHR23514">
    <property type="entry name" value="BYPASS OF STOP CODON PROTEIN 6"/>
    <property type="match status" value="1"/>
</dbReference>
<dbReference type="Pfam" id="PF07690">
    <property type="entry name" value="MFS_1"/>
    <property type="match status" value="1"/>
</dbReference>
<keyword evidence="3 6" id="KW-1133">Transmembrane helix</keyword>
<keyword evidence="9" id="KW-1185">Reference proteome</keyword>
<feature type="transmembrane region" description="Helical" evidence="6">
    <location>
        <begin position="352"/>
        <end position="373"/>
    </location>
</feature>
<dbReference type="Proteomes" id="UP000076837">
    <property type="component" value="Unassembled WGS sequence"/>
</dbReference>
<feature type="region of interest" description="Disordered" evidence="5">
    <location>
        <begin position="19"/>
        <end position="40"/>
    </location>
</feature>
<evidence type="ECO:0000256" key="5">
    <source>
        <dbReference type="SAM" id="MobiDB-lite"/>
    </source>
</evidence>
<feature type="transmembrane region" description="Helical" evidence="6">
    <location>
        <begin position="416"/>
        <end position="433"/>
    </location>
</feature>
<gene>
    <name evidence="8" type="ORF">ST47_g8060</name>
</gene>
<feature type="transmembrane region" description="Helical" evidence="6">
    <location>
        <begin position="165"/>
        <end position="187"/>
    </location>
</feature>
<feature type="transmembrane region" description="Helical" evidence="6">
    <location>
        <begin position="260"/>
        <end position="279"/>
    </location>
</feature>
<reference evidence="8 9" key="1">
    <citation type="journal article" date="2016" name="Sci. Rep.">
        <title>Draft genome sequencing and secretome analysis of fungal phytopathogen Ascochyta rabiei provides insight into the necrotrophic effector repertoire.</title>
        <authorList>
            <person name="Verma S."/>
            <person name="Gazara R.K."/>
            <person name="Nizam S."/>
            <person name="Parween S."/>
            <person name="Chattopadhyay D."/>
            <person name="Verma P.K."/>
        </authorList>
    </citation>
    <scope>NUCLEOTIDE SEQUENCE [LARGE SCALE GENOMIC DNA]</scope>
    <source>
        <strain evidence="8 9">ArDII</strain>
    </source>
</reference>
<dbReference type="AlphaFoldDB" id="A0A162ZT62"/>